<protein>
    <submittedName>
        <fullName evidence="3">Copper transporter</fullName>
    </submittedName>
</protein>
<organism evidence="2 3">
    <name type="scientific">Syphacia muris</name>
    <dbReference type="NCBI Taxonomy" id="451379"/>
    <lineage>
        <taxon>Eukaryota</taxon>
        <taxon>Metazoa</taxon>
        <taxon>Ecdysozoa</taxon>
        <taxon>Nematoda</taxon>
        <taxon>Chromadorea</taxon>
        <taxon>Rhabditida</taxon>
        <taxon>Spirurina</taxon>
        <taxon>Oxyuridomorpha</taxon>
        <taxon>Oxyuroidea</taxon>
        <taxon>Oxyuridae</taxon>
        <taxon>Syphacia</taxon>
    </lineage>
</organism>
<keyword evidence="2" id="KW-1185">Reference proteome</keyword>
<dbReference type="Proteomes" id="UP000046393">
    <property type="component" value="Unplaced"/>
</dbReference>
<keyword evidence="1" id="KW-1133">Transmembrane helix</keyword>
<sequence>MFGALLEILAQASSTLQDAGIINISDGEDSVIAQLSLMMMPETRKLKEYDETLRNYTRMIHMCRGERMVLHSPTTDFPDYFLLRNWMITEEKLQSYLARAQMLEREAITTQQQQIYWMPAIDQPDEMEEELLAPSRLTYMALYAFQMLIACFIVLALATFNSFVFMGLIVGHSLGCFLFTAVPSDGESVEHFF</sequence>
<keyword evidence="1" id="KW-0812">Transmembrane</keyword>
<feature type="transmembrane region" description="Helical" evidence="1">
    <location>
        <begin position="163"/>
        <end position="182"/>
    </location>
</feature>
<evidence type="ECO:0000313" key="2">
    <source>
        <dbReference type="Proteomes" id="UP000046393"/>
    </source>
</evidence>
<dbReference type="WBParaSite" id="SMUV_0000123001-mRNA-1">
    <property type="protein sequence ID" value="SMUV_0000123001-mRNA-1"/>
    <property type="gene ID" value="SMUV_0000123001"/>
</dbReference>
<proteinExistence type="predicted"/>
<accession>A0A0N5AAQ4</accession>
<reference evidence="3" key="1">
    <citation type="submission" date="2017-02" db="UniProtKB">
        <authorList>
            <consortium name="WormBaseParasite"/>
        </authorList>
    </citation>
    <scope>IDENTIFICATION</scope>
</reference>
<evidence type="ECO:0000256" key="1">
    <source>
        <dbReference type="SAM" id="Phobius"/>
    </source>
</evidence>
<feature type="transmembrane region" description="Helical" evidence="1">
    <location>
        <begin position="137"/>
        <end position="157"/>
    </location>
</feature>
<dbReference type="AlphaFoldDB" id="A0A0N5AAQ4"/>
<name>A0A0N5AAQ4_9BILA</name>
<keyword evidence="1" id="KW-0472">Membrane</keyword>
<evidence type="ECO:0000313" key="3">
    <source>
        <dbReference type="WBParaSite" id="SMUV_0000123001-mRNA-1"/>
    </source>
</evidence>